<dbReference type="OrthoDB" id="5824054at2759"/>
<dbReference type="EMBL" id="KN716595">
    <property type="protein sequence ID" value="KJH43073.1"/>
    <property type="molecule type" value="Genomic_DNA"/>
</dbReference>
<dbReference type="Proteomes" id="UP000053766">
    <property type="component" value="Unassembled WGS sequence"/>
</dbReference>
<protein>
    <submittedName>
        <fullName evidence="2">Uncharacterized protein</fullName>
    </submittedName>
</protein>
<reference evidence="3" key="2">
    <citation type="journal article" date="2016" name="Sci. Rep.">
        <title>Dictyocaulus viviparus genome, variome and transcriptome elucidate lungworm biology and support future intervention.</title>
        <authorList>
            <person name="McNulty S.N."/>
            <person name="Strube C."/>
            <person name="Rosa B.A."/>
            <person name="Martin J.C."/>
            <person name="Tyagi R."/>
            <person name="Choi Y.J."/>
            <person name="Wang Q."/>
            <person name="Hallsworth Pepin K."/>
            <person name="Zhang X."/>
            <person name="Ozersky P."/>
            <person name="Wilson R.K."/>
            <person name="Sternberg P.W."/>
            <person name="Gasser R.B."/>
            <person name="Mitreva M."/>
        </authorList>
    </citation>
    <scope>NUCLEOTIDE SEQUENCE [LARGE SCALE GENOMIC DNA]</scope>
    <source>
        <strain evidence="3">HannoverDv2000</strain>
    </source>
</reference>
<evidence type="ECO:0000313" key="3">
    <source>
        <dbReference type="Proteomes" id="UP000053766"/>
    </source>
</evidence>
<dbReference type="AlphaFoldDB" id="A0A0D8XEP9"/>
<proteinExistence type="predicted"/>
<sequence>MNKLQSQDLQKNPNISSRSNKSKQRKMNMKENMRNGLSPGKEYDKGMDDSDSIKTCSAIRGSSKESSACGLFDRTQWERTRFSEEAAIDKRRSVEIIIKPLEADGSSKKCATLFNETKQKMMVRGEYLKKKPRLTITLLIIEVVSYFPISNPEGISWL</sequence>
<evidence type="ECO:0000313" key="2">
    <source>
        <dbReference type="EMBL" id="KJH43073.1"/>
    </source>
</evidence>
<feature type="compositionally biased region" description="Basic and acidic residues" evidence="1">
    <location>
        <begin position="41"/>
        <end position="51"/>
    </location>
</feature>
<organism evidence="2 3">
    <name type="scientific">Dictyocaulus viviparus</name>
    <name type="common">Bovine lungworm</name>
    <dbReference type="NCBI Taxonomy" id="29172"/>
    <lineage>
        <taxon>Eukaryota</taxon>
        <taxon>Metazoa</taxon>
        <taxon>Ecdysozoa</taxon>
        <taxon>Nematoda</taxon>
        <taxon>Chromadorea</taxon>
        <taxon>Rhabditida</taxon>
        <taxon>Rhabditina</taxon>
        <taxon>Rhabditomorpha</taxon>
        <taxon>Strongyloidea</taxon>
        <taxon>Metastrongylidae</taxon>
        <taxon>Dictyocaulus</taxon>
    </lineage>
</organism>
<reference evidence="2 3" key="1">
    <citation type="submission" date="2013-11" db="EMBL/GenBank/DDBJ databases">
        <title>Draft genome of the bovine lungworm Dictyocaulus viviparus.</title>
        <authorList>
            <person name="Mitreva M."/>
        </authorList>
    </citation>
    <scope>NUCLEOTIDE SEQUENCE [LARGE SCALE GENOMIC DNA]</scope>
    <source>
        <strain evidence="2 3">HannoverDv2000</strain>
    </source>
</reference>
<feature type="region of interest" description="Disordered" evidence="1">
    <location>
        <begin position="1"/>
        <end position="51"/>
    </location>
</feature>
<keyword evidence="3" id="KW-1185">Reference proteome</keyword>
<name>A0A0D8XEP9_DICVI</name>
<gene>
    <name evidence="2" type="ORF">DICVIV_10916</name>
</gene>
<feature type="compositionally biased region" description="Polar residues" evidence="1">
    <location>
        <begin position="1"/>
        <end position="19"/>
    </location>
</feature>
<evidence type="ECO:0000256" key="1">
    <source>
        <dbReference type="SAM" id="MobiDB-lite"/>
    </source>
</evidence>
<accession>A0A0D8XEP9</accession>